<dbReference type="RefSeq" id="WP_046305922.1">
    <property type="nucleotide sequence ID" value="NZ_KQ033999.1"/>
</dbReference>
<dbReference type="CDD" id="cd06347">
    <property type="entry name" value="PBP1_ABC_LivK_ligand_binding-like"/>
    <property type="match status" value="1"/>
</dbReference>
<dbReference type="PANTHER" id="PTHR30483">
    <property type="entry name" value="LEUCINE-SPECIFIC-BINDING PROTEIN"/>
    <property type="match status" value="1"/>
</dbReference>
<dbReference type="InterPro" id="IPR028082">
    <property type="entry name" value="Peripla_BP_I"/>
</dbReference>
<dbReference type="PROSITE" id="PS51257">
    <property type="entry name" value="PROKAR_LIPOPROTEIN"/>
    <property type="match status" value="1"/>
</dbReference>
<evidence type="ECO:0000256" key="2">
    <source>
        <dbReference type="ARBA" id="ARBA00022729"/>
    </source>
</evidence>
<dbReference type="InterPro" id="IPR051010">
    <property type="entry name" value="BCAA_transport"/>
</dbReference>
<feature type="chain" id="PRO_5002472666" evidence="3">
    <location>
        <begin position="28"/>
        <end position="398"/>
    </location>
</feature>
<reference evidence="5 6" key="1">
    <citation type="submission" date="2015-01" db="EMBL/GenBank/DDBJ databases">
        <title>Comparative genomics of the lactic acid bacteria isolated from the honey bee gut.</title>
        <authorList>
            <person name="Ellegaard K.M."/>
            <person name="Tamarit D."/>
            <person name="Javelind E."/>
            <person name="Olofsson T."/>
            <person name="Andersson S.G."/>
            <person name="Vasquez A."/>
        </authorList>
    </citation>
    <scope>NUCLEOTIDE SEQUENCE [LARGE SCALE GENOMIC DNA]</scope>
    <source>
        <strain evidence="5 6">Hma11</strain>
    </source>
</reference>
<keyword evidence="2 3" id="KW-0732">Signal</keyword>
<gene>
    <name evidence="5" type="primary">livA</name>
    <name evidence="5" type="ORF">JF72_01480</name>
</gene>
<keyword evidence="6" id="KW-1185">Reference proteome</keyword>
<protein>
    <submittedName>
        <fullName evidence="5">Branched-chain amino acid ABC transporter, permease protein</fullName>
    </submittedName>
</protein>
<dbReference type="EMBL" id="JXLG01000003">
    <property type="protein sequence ID" value="KJY62167.1"/>
    <property type="molecule type" value="Genomic_DNA"/>
</dbReference>
<dbReference type="PANTHER" id="PTHR30483:SF6">
    <property type="entry name" value="PERIPLASMIC BINDING PROTEIN OF ABC TRANSPORTER FOR NATURAL AMINO ACIDS"/>
    <property type="match status" value="1"/>
</dbReference>
<organism evidence="5 6">
    <name type="scientific">Lactobacillus apis</name>
    <dbReference type="NCBI Taxonomy" id="303541"/>
    <lineage>
        <taxon>Bacteria</taxon>
        <taxon>Bacillati</taxon>
        <taxon>Bacillota</taxon>
        <taxon>Bacilli</taxon>
        <taxon>Lactobacillales</taxon>
        <taxon>Lactobacillaceae</taxon>
        <taxon>Lactobacillus</taxon>
    </lineage>
</organism>
<dbReference type="Gene3D" id="3.40.50.2300">
    <property type="match status" value="2"/>
</dbReference>
<proteinExistence type="inferred from homology"/>
<dbReference type="InterPro" id="IPR028081">
    <property type="entry name" value="Leu-bd"/>
</dbReference>
<evidence type="ECO:0000313" key="6">
    <source>
        <dbReference type="Proteomes" id="UP000033682"/>
    </source>
</evidence>
<dbReference type="STRING" id="303541.JF72_01480"/>
<dbReference type="Pfam" id="PF13458">
    <property type="entry name" value="Peripla_BP_6"/>
    <property type="match status" value="1"/>
</dbReference>
<dbReference type="AlphaFoldDB" id="A0A0F4LTT2"/>
<evidence type="ECO:0000256" key="3">
    <source>
        <dbReference type="SAM" id="SignalP"/>
    </source>
</evidence>
<name>A0A0F4LTT2_9LACO</name>
<evidence type="ECO:0000259" key="4">
    <source>
        <dbReference type="Pfam" id="PF13458"/>
    </source>
</evidence>
<dbReference type="HOGENOM" id="CLU_027128_6_1_9"/>
<evidence type="ECO:0000256" key="1">
    <source>
        <dbReference type="ARBA" id="ARBA00010062"/>
    </source>
</evidence>
<comment type="caution">
    <text evidence="5">The sequence shown here is derived from an EMBL/GenBank/DDBJ whole genome shotgun (WGS) entry which is preliminary data.</text>
</comment>
<dbReference type="Proteomes" id="UP000033682">
    <property type="component" value="Unassembled WGS sequence"/>
</dbReference>
<sequence>MSKFTKRVMSAVTLGAAAFMMAGCSVAKNSGSKGTTQAHDVVKIGANLELSGAAAGYGNAERQGVQLAVDEINKAGGINVNGHKKKIKLILRDNKSAIATSSSVAAQLTTKDKVAAIVGPATTSAGTAEIPNITKAAVPSVSPSATDSKYTLQKDGKVQEYVFRACFQDDFQGTKAAEFVMDNLKAKRVAIYADNSSDYGTGLAKAFQNTYKGRVVANQTYSAGDKDFNAVLTSFKSKNVDAIYVPGYYTEVGLIIKQARQMGIKVPIVGGDGMADPKLPQIAGPKNATNIFYTTPFSTRVAAKDPFASKFMKAFKARYHTDAPAFSALAYDAVYLVKNAIETQKSDDSVKITAGLAKTKNFKGVTGEITIDKKHNPERPIITEEMTNGKISNSYKVD</sequence>
<evidence type="ECO:0000313" key="5">
    <source>
        <dbReference type="EMBL" id="KJY62167.1"/>
    </source>
</evidence>
<dbReference type="PATRIC" id="fig|303541.3.peg.292"/>
<accession>A0A0F4LTT2</accession>
<comment type="similarity">
    <text evidence="1">Belongs to the leucine-binding protein family.</text>
</comment>
<dbReference type="SUPFAM" id="SSF53822">
    <property type="entry name" value="Periplasmic binding protein-like I"/>
    <property type="match status" value="1"/>
</dbReference>
<feature type="domain" description="Leucine-binding protein" evidence="4">
    <location>
        <begin position="42"/>
        <end position="382"/>
    </location>
</feature>
<feature type="signal peptide" evidence="3">
    <location>
        <begin position="1"/>
        <end position="27"/>
    </location>
</feature>